<dbReference type="PROSITE" id="PS51063">
    <property type="entry name" value="HTH_CRP_2"/>
    <property type="match status" value="1"/>
</dbReference>
<organism evidence="6 7">
    <name type="scientific">Pseudochelatococcus lubricantis</name>
    <dbReference type="NCBI Taxonomy" id="1538102"/>
    <lineage>
        <taxon>Bacteria</taxon>
        <taxon>Pseudomonadati</taxon>
        <taxon>Pseudomonadota</taxon>
        <taxon>Alphaproteobacteria</taxon>
        <taxon>Hyphomicrobiales</taxon>
        <taxon>Chelatococcaceae</taxon>
        <taxon>Pseudochelatococcus</taxon>
    </lineage>
</organism>
<dbReference type="InterPro" id="IPR050397">
    <property type="entry name" value="Env_Response_Regulators"/>
</dbReference>
<keyword evidence="2" id="KW-0238">DNA-binding</keyword>
<feature type="domain" description="HTH crp-type" evidence="5">
    <location>
        <begin position="147"/>
        <end position="217"/>
    </location>
</feature>
<sequence>MITADYLSKIAPWAGDLTAAERERAARGTVEKHFAKGDYICHEGDRMNYWCGVASGIIKVGTVSTSGKAVTFSGVPTSGWVGEGSVLKDEIRQYDIVAVRDSRVALMQKATFHWLFENSVGFNRFLVRQLNERLGQFIATVGYDRLLDARARVARALGWLFNPVLYPGVGNWLDISQEELGLICGLSRQAVNKSLKELEEEGLLAMERNGVRVIDLAELSRYGAG</sequence>
<reference evidence="6 7" key="1">
    <citation type="submission" date="2020-03" db="EMBL/GenBank/DDBJ databases">
        <title>Genomic Encyclopedia of Type Strains, Phase IV (KMG-IV): sequencing the most valuable type-strain genomes for metagenomic binning, comparative biology and taxonomic classification.</title>
        <authorList>
            <person name="Goeker M."/>
        </authorList>
    </citation>
    <scope>NUCLEOTIDE SEQUENCE [LARGE SCALE GENOMIC DNA]</scope>
    <source>
        <strain evidence="6 7">DSM 103870</strain>
    </source>
</reference>
<evidence type="ECO:0000259" key="5">
    <source>
        <dbReference type="PROSITE" id="PS51063"/>
    </source>
</evidence>
<evidence type="ECO:0000256" key="2">
    <source>
        <dbReference type="ARBA" id="ARBA00023125"/>
    </source>
</evidence>
<dbReference type="Proteomes" id="UP001429580">
    <property type="component" value="Unassembled WGS sequence"/>
</dbReference>
<dbReference type="InterPro" id="IPR018490">
    <property type="entry name" value="cNMP-bd_dom_sf"/>
</dbReference>
<dbReference type="InterPro" id="IPR000595">
    <property type="entry name" value="cNMP-bd_dom"/>
</dbReference>
<dbReference type="InterPro" id="IPR012318">
    <property type="entry name" value="HTH_CRP"/>
</dbReference>
<dbReference type="SMART" id="SM00100">
    <property type="entry name" value="cNMP"/>
    <property type="match status" value="1"/>
</dbReference>
<keyword evidence="1" id="KW-0805">Transcription regulation</keyword>
<dbReference type="Pfam" id="PF13545">
    <property type="entry name" value="HTH_Crp_2"/>
    <property type="match status" value="1"/>
</dbReference>
<dbReference type="InterPro" id="IPR036390">
    <property type="entry name" value="WH_DNA-bd_sf"/>
</dbReference>
<name>A0ABX0UZG6_9HYPH</name>
<proteinExistence type="predicted"/>
<keyword evidence="3" id="KW-0804">Transcription</keyword>
<dbReference type="PANTHER" id="PTHR24567">
    <property type="entry name" value="CRP FAMILY TRANSCRIPTIONAL REGULATORY PROTEIN"/>
    <property type="match status" value="1"/>
</dbReference>
<dbReference type="PROSITE" id="PS50042">
    <property type="entry name" value="CNMP_BINDING_3"/>
    <property type="match status" value="1"/>
</dbReference>
<accession>A0ABX0UZG6</accession>
<dbReference type="RefSeq" id="WP_166949045.1">
    <property type="nucleotide sequence ID" value="NZ_JAASQI010000002.1"/>
</dbReference>
<dbReference type="Gene3D" id="1.10.10.10">
    <property type="entry name" value="Winged helix-like DNA-binding domain superfamily/Winged helix DNA-binding domain"/>
    <property type="match status" value="1"/>
</dbReference>
<feature type="domain" description="Cyclic nucleotide-binding" evidence="4">
    <location>
        <begin position="13"/>
        <end position="133"/>
    </location>
</feature>
<evidence type="ECO:0000256" key="3">
    <source>
        <dbReference type="ARBA" id="ARBA00023163"/>
    </source>
</evidence>
<comment type="caution">
    <text evidence="6">The sequence shown here is derived from an EMBL/GenBank/DDBJ whole genome shotgun (WGS) entry which is preliminary data.</text>
</comment>
<evidence type="ECO:0000313" key="6">
    <source>
        <dbReference type="EMBL" id="NIJ56965.1"/>
    </source>
</evidence>
<gene>
    <name evidence="6" type="ORF">FHS82_000791</name>
</gene>
<keyword evidence="7" id="KW-1185">Reference proteome</keyword>
<evidence type="ECO:0000256" key="1">
    <source>
        <dbReference type="ARBA" id="ARBA00023015"/>
    </source>
</evidence>
<dbReference type="Gene3D" id="2.60.120.10">
    <property type="entry name" value="Jelly Rolls"/>
    <property type="match status" value="1"/>
</dbReference>
<protein>
    <submittedName>
        <fullName evidence="6">CRP-like cAMP-binding protein</fullName>
    </submittedName>
</protein>
<dbReference type="SMART" id="SM00419">
    <property type="entry name" value="HTH_CRP"/>
    <property type="match status" value="1"/>
</dbReference>
<dbReference type="PANTHER" id="PTHR24567:SF68">
    <property type="entry name" value="DNA-BINDING TRANSCRIPTIONAL DUAL REGULATOR CRP"/>
    <property type="match status" value="1"/>
</dbReference>
<evidence type="ECO:0000313" key="7">
    <source>
        <dbReference type="Proteomes" id="UP001429580"/>
    </source>
</evidence>
<dbReference type="InterPro" id="IPR036388">
    <property type="entry name" value="WH-like_DNA-bd_sf"/>
</dbReference>
<dbReference type="SUPFAM" id="SSF46785">
    <property type="entry name" value="Winged helix' DNA-binding domain"/>
    <property type="match status" value="1"/>
</dbReference>
<dbReference type="Pfam" id="PF00027">
    <property type="entry name" value="cNMP_binding"/>
    <property type="match status" value="1"/>
</dbReference>
<evidence type="ECO:0000259" key="4">
    <source>
        <dbReference type="PROSITE" id="PS50042"/>
    </source>
</evidence>
<dbReference type="SUPFAM" id="SSF51206">
    <property type="entry name" value="cAMP-binding domain-like"/>
    <property type="match status" value="1"/>
</dbReference>
<dbReference type="CDD" id="cd00038">
    <property type="entry name" value="CAP_ED"/>
    <property type="match status" value="1"/>
</dbReference>
<dbReference type="InterPro" id="IPR014710">
    <property type="entry name" value="RmlC-like_jellyroll"/>
</dbReference>
<dbReference type="EMBL" id="JAASQI010000002">
    <property type="protein sequence ID" value="NIJ56965.1"/>
    <property type="molecule type" value="Genomic_DNA"/>
</dbReference>